<keyword evidence="3" id="KW-0732">Signal</keyword>
<dbReference type="EMBL" id="BJTG01000008">
    <property type="protein sequence ID" value="GEJ58705.1"/>
    <property type="molecule type" value="Genomic_DNA"/>
</dbReference>
<proteinExistence type="inferred from homology"/>
<feature type="region of interest" description="Disordered" evidence="2">
    <location>
        <begin position="55"/>
        <end position="78"/>
    </location>
</feature>
<evidence type="ECO:0000313" key="6">
    <source>
        <dbReference type="Proteomes" id="UP000503640"/>
    </source>
</evidence>
<dbReference type="InterPro" id="IPR008258">
    <property type="entry name" value="Transglycosylase_SLT_dom_1"/>
</dbReference>
<feature type="domain" description="Transglycosylase SLT" evidence="4">
    <location>
        <begin position="113"/>
        <end position="211"/>
    </location>
</feature>
<dbReference type="InterPro" id="IPR023346">
    <property type="entry name" value="Lysozyme-like_dom_sf"/>
</dbReference>
<dbReference type="AlphaFoldDB" id="A0A7I9VQM7"/>
<dbReference type="PANTHER" id="PTHR37423">
    <property type="entry name" value="SOLUBLE LYTIC MUREIN TRANSGLYCOSYLASE-RELATED"/>
    <property type="match status" value="1"/>
</dbReference>
<evidence type="ECO:0000256" key="2">
    <source>
        <dbReference type="SAM" id="MobiDB-lite"/>
    </source>
</evidence>
<sequence>MMGPAAARSRSRSRLARLALAALLAASAAGCAGARKAALREDLAAAAEVSPPQAAAVPAIEPPAPPAVEAQPPAAEPQIPPEHVEAHVRAQVAQRMPGAAPTTRRKVAATVLAESSRAGVDPLLVVALIHVESSFNPRARSRAGALGLMQVRVPTLREQLHRPQARRADALDPHTNVQAGVRYFRQLLDTFGATDLALMAYNAGPGRIQRLLAEGDIPPRIRDYSRKVVAELERIRNALLRPGRAESLAAAPRGAAPELPLAAPGLARPAAEPSIAR</sequence>
<reference evidence="6" key="1">
    <citation type="journal article" date="2020" name="Appl. Environ. Microbiol.">
        <title>Diazotrophic Anaeromyxobacter Isolates from Soils.</title>
        <authorList>
            <person name="Masuda Y."/>
            <person name="Yamanaka H."/>
            <person name="Xu Z.X."/>
            <person name="Shiratori Y."/>
            <person name="Aono T."/>
            <person name="Amachi S."/>
            <person name="Senoo K."/>
            <person name="Itoh H."/>
        </authorList>
    </citation>
    <scope>NUCLEOTIDE SEQUENCE [LARGE SCALE GENOMIC DNA]</scope>
    <source>
        <strain evidence="6">R267</strain>
    </source>
</reference>
<evidence type="ECO:0000313" key="5">
    <source>
        <dbReference type="EMBL" id="GEJ58705.1"/>
    </source>
</evidence>
<dbReference type="CDD" id="cd16896">
    <property type="entry name" value="LT_Slt70-like"/>
    <property type="match status" value="1"/>
</dbReference>
<dbReference type="Proteomes" id="UP000503640">
    <property type="component" value="Unassembled WGS sequence"/>
</dbReference>
<dbReference type="Pfam" id="PF01464">
    <property type="entry name" value="SLT"/>
    <property type="match status" value="1"/>
</dbReference>
<feature type="chain" id="PRO_5029860248" description="Transglycosylase SLT domain-containing protein" evidence="3">
    <location>
        <begin position="29"/>
        <end position="277"/>
    </location>
</feature>
<comment type="caution">
    <text evidence="5">The sequence shown here is derived from an EMBL/GenBank/DDBJ whole genome shotgun (WGS) entry which is preliminary data.</text>
</comment>
<dbReference type="Gene3D" id="1.10.530.10">
    <property type="match status" value="1"/>
</dbReference>
<dbReference type="SUPFAM" id="SSF53955">
    <property type="entry name" value="Lysozyme-like"/>
    <property type="match status" value="1"/>
</dbReference>
<organism evidence="5 6">
    <name type="scientific">Anaeromyxobacter diazotrophicus</name>
    <dbReference type="NCBI Taxonomy" id="2590199"/>
    <lineage>
        <taxon>Bacteria</taxon>
        <taxon>Pseudomonadati</taxon>
        <taxon>Myxococcota</taxon>
        <taxon>Myxococcia</taxon>
        <taxon>Myxococcales</taxon>
        <taxon>Cystobacterineae</taxon>
        <taxon>Anaeromyxobacteraceae</taxon>
        <taxon>Anaeromyxobacter</taxon>
    </lineage>
</organism>
<name>A0A7I9VQM7_9BACT</name>
<evidence type="ECO:0000256" key="3">
    <source>
        <dbReference type="SAM" id="SignalP"/>
    </source>
</evidence>
<comment type="similarity">
    <text evidence="1">Belongs to the transglycosylase Slt family.</text>
</comment>
<feature type="signal peptide" evidence="3">
    <location>
        <begin position="1"/>
        <end position="28"/>
    </location>
</feature>
<gene>
    <name evidence="5" type="ORF">AMYX_34460</name>
</gene>
<protein>
    <recommendedName>
        <fullName evidence="4">Transglycosylase SLT domain-containing protein</fullName>
    </recommendedName>
</protein>
<evidence type="ECO:0000256" key="1">
    <source>
        <dbReference type="ARBA" id="ARBA00007734"/>
    </source>
</evidence>
<accession>A0A7I9VQM7</accession>
<evidence type="ECO:0000259" key="4">
    <source>
        <dbReference type="Pfam" id="PF01464"/>
    </source>
</evidence>
<keyword evidence="6" id="KW-1185">Reference proteome</keyword>
<dbReference type="PANTHER" id="PTHR37423:SF2">
    <property type="entry name" value="MEMBRANE-BOUND LYTIC MUREIN TRANSGLYCOSYLASE C"/>
    <property type="match status" value="1"/>
</dbReference>